<sequence length="405" mass="43439">MTDRKKFNKYVKKLTEGAGEEESGEDEKPKKKSKKSKKQSESEEEESEEEVQQKKATVPPKLQIQAKAQPAPAPPAAAVGDLINLDFVAPAQAPPPQAFGGIDDFSDFQDAKPVDDFSDFQGAPQQNTQNGNGLLTNNGINMQGLMNMYNQNPSFINNTPGAGAQVLAHVNKYSALDAFSTQYNHQAQQQPHFGGMPQQQQQNPMAAFSGFGAPSGAPMQTPAGMGFGMQQQQQRPMTGQNNYQQQQPPQNMMGMPSHQTNMFAGMNVTVNLNQFGQMPQQQATQQAQPGLYNPYVLNNGFGQQQQQQQPAGPQYGFKTGPSFGNPAPMSTPSFMQSKPAQPVQQQATGNLYGGLVNLSNLGGQSSAGQGNGFGDFSMGGGSSTSAQNGQQKKDAFSGLMGTAWK</sequence>
<feature type="region of interest" description="Disordered" evidence="1">
    <location>
        <begin position="1"/>
        <end position="75"/>
    </location>
</feature>
<feature type="region of interest" description="Disordered" evidence="1">
    <location>
        <begin position="369"/>
        <end position="405"/>
    </location>
</feature>
<accession>A0A8J8NTM1</accession>
<feature type="region of interest" description="Disordered" evidence="1">
    <location>
        <begin position="303"/>
        <end position="344"/>
    </location>
</feature>
<gene>
    <name evidence="2" type="ORF">FGO68_gene7922</name>
</gene>
<feature type="compositionally biased region" description="Polar residues" evidence="1">
    <location>
        <begin position="328"/>
        <end position="344"/>
    </location>
</feature>
<dbReference type="Proteomes" id="UP000785679">
    <property type="component" value="Unassembled WGS sequence"/>
</dbReference>
<reference evidence="2" key="1">
    <citation type="submission" date="2019-06" db="EMBL/GenBank/DDBJ databases">
        <authorList>
            <person name="Zheng W."/>
        </authorList>
    </citation>
    <scope>NUCLEOTIDE SEQUENCE</scope>
    <source>
        <strain evidence="2">QDHG01</strain>
    </source>
</reference>
<feature type="compositionally biased region" description="Low complexity" evidence="1">
    <location>
        <begin position="59"/>
        <end position="70"/>
    </location>
</feature>
<comment type="caution">
    <text evidence="2">The sequence shown here is derived from an EMBL/GenBank/DDBJ whole genome shotgun (WGS) entry which is preliminary data.</text>
</comment>
<keyword evidence="3" id="KW-1185">Reference proteome</keyword>
<name>A0A8J8NTM1_HALGN</name>
<proteinExistence type="predicted"/>
<feature type="compositionally biased region" description="Gly residues" evidence="1">
    <location>
        <begin position="369"/>
        <end position="382"/>
    </location>
</feature>
<dbReference type="EMBL" id="RRYP01007453">
    <property type="protein sequence ID" value="TNV80489.1"/>
    <property type="molecule type" value="Genomic_DNA"/>
</dbReference>
<feature type="compositionally biased region" description="Basic residues" evidence="1">
    <location>
        <begin position="1"/>
        <end position="12"/>
    </location>
</feature>
<dbReference type="AlphaFoldDB" id="A0A8J8NTM1"/>
<organism evidence="2 3">
    <name type="scientific">Halteria grandinella</name>
    <dbReference type="NCBI Taxonomy" id="5974"/>
    <lineage>
        <taxon>Eukaryota</taxon>
        <taxon>Sar</taxon>
        <taxon>Alveolata</taxon>
        <taxon>Ciliophora</taxon>
        <taxon>Intramacronucleata</taxon>
        <taxon>Spirotrichea</taxon>
        <taxon>Stichotrichia</taxon>
        <taxon>Sporadotrichida</taxon>
        <taxon>Halteriidae</taxon>
        <taxon>Halteria</taxon>
    </lineage>
</organism>
<evidence type="ECO:0000313" key="3">
    <source>
        <dbReference type="Proteomes" id="UP000785679"/>
    </source>
</evidence>
<protein>
    <submittedName>
        <fullName evidence="2">Uncharacterized protein</fullName>
    </submittedName>
</protein>
<evidence type="ECO:0000313" key="2">
    <source>
        <dbReference type="EMBL" id="TNV80489.1"/>
    </source>
</evidence>
<evidence type="ECO:0000256" key="1">
    <source>
        <dbReference type="SAM" id="MobiDB-lite"/>
    </source>
</evidence>